<gene>
    <name evidence="3" type="ORF">GCM10008098_24370</name>
</gene>
<dbReference type="PANTHER" id="PTHR38013">
    <property type="entry name" value="GLYCOPROTEIN/POLYSACCHARIDE METABOLISM"/>
    <property type="match status" value="1"/>
</dbReference>
<dbReference type="PANTHER" id="PTHR38013:SF1">
    <property type="entry name" value="GLYCOPROTEIN_POLYSACCHARIDE METABOLISM"/>
    <property type="match status" value="1"/>
</dbReference>
<comment type="caution">
    <text evidence="3">The sequence shown here is derived from an EMBL/GenBank/DDBJ whole genome shotgun (WGS) entry which is preliminary data.</text>
</comment>
<dbReference type="Pfam" id="PF09619">
    <property type="entry name" value="YscW"/>
    <property type="match status" value="1"/>
</dbReference>
<dbReference type="Proteomes" id="UP000621898">
    <property type="component" value="Unassembled WGS sequence"/>
</dbReference>
<evidence type="ECO:0000313" key="3">
    <source>
        <dbReference type="EMBL" id="GGY30043.1"/>
    </source>
</evidence>
<feature type="chain" id="PRO_5046888558" description="Lipoprotein" evidence="2">
    <location>
        <begin position="18"/>
        <end position="297"/>
    </location>
</feature>
<organism evidence="3 4">
    <name type="scientific">Rhodanobacter panaciterrae</name>
    <dbReference type="NCBI Taxonomy" id="490572"/>
    <lineage>
        <taxon>Bacteria</taxon>
        <taxon>Pseudomonadati</taxon>
        <taxon>Pseudomonadota</taxon>
        <taxon>Gammaproteobacteria</taxon>
        <taxon>Lysobacterales</taxon>
        <taxon>Rhodanobacteraceae</taxon>
        <taxon>Rhodanobacter</taxon>
    </lineage>
</organism>
<protein>
    <recommendedName>
        <fullName evidence="5">Lipoprotein</fullName>
    </recommendedName>
</protein>
<dbReference type="PROSITE" id="PS51257">
    <property type="entry name" value="PROKAR_LIPOPROTEIN"/>
    <property type="match status" value="1"/>
</dbReference>
<dbReference type="InterPro" id="IPR039366">
    <property type="entry name" value="Pilotin"/>
</dbReference>
<dbReference type="RefSeq" id="WP_189441482.1">
    <property type="nucleotide sequence ID" value="NZ_BMXT01000002.1"/>
</dbReference>
<feature type="region of interest" description="Disordered" evidence="1">
    <location>
        <begin position="22"/>
        <end position="46"/>
    </location>
</feature>
<accession>A0ABQ3A235</accession>
<keyword evidence="4" id="KW-1185">Reference proteome</keyword>
<evidence type="ECO:0000256" key="1">
    <source>
        <dbReference type="SAM" id="MobiDB-lite"/>
    </source>
</evidence>
<evidence type="ECO:0008006" key="5">
    <source>
        <dbReference type="Google" id="ProtNLM"/>
    </source>
</evidence>
<dbReference type="EMBL" id="BMXT01000002">
    <property type="protein sequence ID" value="GGY30043.1"/>
    <property type="molecule type" value="Genomic_DNA"/>
</dbReference>
<sequence>MRKTVLSLMSVATLALAGCNASPPSQQAGTEQAPAPAPASPGTATTASNTVANAVSGTISLRGAVQPSANATLVLNLVDVSATAAGSAPLASKTAPAGAFPQPFKLDFNPAEVKPDDLYVIQATLTDGDRHYTMPIQAPVLAKGSKNDGVAIELVATQTAGEKVADAFTAEQKQLGGMKITPGTKLDGDVSRGWQVFRQAGELKFIREEVDYGDKGFTSTDYAYTDGKVWAVVQQTKASREGRPSAIDRAGWSDDGTLVLKEHQVGSDVQALGDDAAAKLKKQAMEILRMATGGKNK</sequence>
<reference evidence="4" key="1">
    <citation type="journal article" date="2019" name="Int. J. Syst. Evol. Microbiol.">
        <title>The Global Catalogue of Microorganisms (GCM) 10K type strain sequencing project: providing services to taxonomists for standard genome sequencing and annotation.</title>
        <authorList>
            <consortium name="The Broad Institute Genomics Platform"/>
            <consortium name="The Broad Institute Genome Sequencing Center for Infectious Disease"/>
            <person name="Wu L."/>
            <person name="Ma J."/>
        </authorList>
    </citation>
    <scope>NUCLEOTIDE SEQUENCE [LARGE SCALE GENOMIC DNA]</scope>
    <source>
        <strain evidence="4">KCTC 22232</strain>
    </source>
</reference>
<keyword evidence="2" id="KW-0732">Signal</keyword>
<evidence type="ECO:0000313" key="4">
    <source>
        <dbReference type="Proteomes" id="UP000621898"/>
    </source>
</evidence>
<proteinExistence type="predicted"/>
<dbReference type="InterPro" id="IPR053196">
    <property type="entry name" value="Lipoprotein_YbaY-like"/>
</dbReference>
<name>A0ABQ3A235_9GAMM</name>
<evidence type="ECO:0000256" key="2">
    <source>
        <dbReference type="SAM" id="SignalP"/>
    </source>
</evidence>
<feature type="signal peptide" evidence="2">
    <location>
        <begin position="1"/>
        <end position="17"/>
    </location>
</feature>